<dbReference type="PANTHER" id="PTHR24166">
    <property type="entry name" value="ROLLING PEBBLES, ISOFORM B"/>
    <property type="match status" value="1"/>
</dbReference>
<reference evidence="5 6" key="1">
    <citation type="submission" date="2024-09" db="EMBL/GenBank/DDBJ databases">
        <title>Genome sequencing and assembly of Phytophthora oleae, isolate VK10A, causative agent of rot of olive drupes.</title>
        <authorList>
            <person name="Conti Taguali S."/>
            <person name="Riolo M."/>
            <person name="La Spada F."/>
            <person name="Cacciola S.O."/>
            <person name="Dionisio G."/>
        </authorList>
    </citation>
    <scope>NUCLEOTIDE SEQUENCE [LARGE SCALE GENOMIC DNA]</scope>
    <source>
        <strain evidence="5 6">VK10A</strain>
    </source>
</reference>
<dbReference type="Pfam" id="PF12796">
    <property type="entry name" value="Ank_2"/>
    <property type="match status" value="1"/>
</dbReference>
<dbReference type="InterPro" id="IPR050889">
    <property type="entry name" value="Dendritic_Spine_Reg/Scaffold"/>
</dbReference>
<dbReference type="InterPro" id="IPR036770">
    <property type="entry name" value="Ankyrin_rpt-contain_sf"/>
</dbReference>
<dbReference type="EMBL" id="JBIMZQ010000001">
    <property type="protein sequence ID" value="KAL3674163.1"/>
    <property type="molecule type" value="Genomic_DNA"/>
</dbReference>
<proteinExistence type="predicted"/>
<comment type="caution">
    <text evidence="5">The sequence shown here is derived from an EMBL/GenBank/DDBJ whole genome shotgun (WGS) entry which is preliminary data.</text>
</comment>
<gene>
    <name evidence="5" type="ORF">V7S43_000124</name>
</gene>
<evidence type="ECO:0000313" key="5">
    <source>
        <dbReference type="EMBL" id="KAL3674163.1"/>
    </source>
</evidence>
<dbReference type="Gene3D" id="1.25.40.20">
    <property type="entry name" value="Ankyrin repeat-containing domain"/>
    <property type="match status" value="2"/>
</dbReference>
<evidence type="ECO:0000256" key="1">
    <source>
        <dbReference type="ARBA" id="ARBA00022737"/>
    </source>
</evidence>
<dbReference type="SUPFAM" id="SSF48403">
    <property type="entry name" value="Ankyrin repeat"/>
    <property type="match status" value="1"/>
</dbReference>
<dbReference type="PROSITE" id="PS50088">
    <property type="entry name" value="ANK_REPEAT"/>
    <property type="match status" value="2"/>
</dbReference>
<sequence length="553" mass="62024">MTSVSQLQAKNQRGKSKKYVAGDQTTDGISPYATLGKVRTRKKSTKDDASRVVDPKLCHRYEEALRRRDFRQVLWMITTGNIRANHETKTGETALLAAVSAKNLDALAILMTGGVSIDTSNRKGYTPLMKAIAVAVPRHSSIPKTISASGDELALSNNNVEESAYPIATVNVYENEIVASVLHYEPNLLQTDQSGRTAFDWAKLTGNLEALEWLEKRQREKSIKHQSVANRQERVAQCLGLLHQHEECIQSIAHLISTQFFGEGALVTFLKSTTITPAEFAQALSDLKDMDDIPRPRSFQSQFFVNIETREGWTPLAKCAAFGYVVAVQELLAMGADLHYETRLRHTAMTWASYCGHDAVVLHLLRIGVNLDQKTRDGKTALMHAISNSQAKIVHHLLIATRDQCFPSKPIETFSSEIDLNESKLKFYQKPKELKVIETEWHTAFLKKISWKDQTGKDALKLAQIAVEHTQLLEDGSHSHREEELPPAIQVLHQVQTAIKEAEEHKSYAEIHADRTKVTVCHNDGCSFMAPKDVLPTHENHHCTKRMIKPKTS</sequence>
<evidence type="ECO:0000313" key="6">
    <source>
        <dbReference type="Proteomes" id="UP001632037"/>
    </source>
</evidence>
<dbReference type="Proteomes" id="UP001632037">
    <property type="component" value="Unassembled WGS sequence"/>
</dbReference>
<accession>A0ABD3G4U7</accession>
<protein>
    <recommendedName>
        <fullName evidence="7">C2H2-type domain-containing protein</fullName>
    </recommendedName>
</protein>
<keyword evidence="1" id="KW-0677">Repeat</keyword>
<feature type="repeat" description="ANK" evidence="3">
    <location>
        <begin position="90"/>
        <end position="122"/>
    </location>
</feature>
<dbReference type="SMART" id="SM00248">
    <property type="entry name" value="ANK"/>
    <property type="match status" value="5"/>
</dbReference>
<dbReference type="PANTHER" id="PTHR24166:SF48">
    <property type="entry name" value="PROTEIN VAPYRIN"/>
    <property type="match status" value="1"/>
</dbReference>
<keyword evidence="2 3" id="KW-0040">ANK repeat</keyword>
<dbReference type="InterPro" id="IPR002110">
    <property type="entry name" value="Ankyrin_rpt"/>
</dbReference>
<organism evidence="5 6">
    <name type="scientific">Phytophthora oleae</name>
    <dbReference type="NCBI Taxonomy" id="2107226"/>
    <lineage>
        <taxon>Eukaryota</taxon>
        <taxon>Sar</taxon>
        <taxon>Stramenopiles</taxon>
        <taxon>Oomycota</taxon>
        <taxon>Peronosporomycetes</taxon>
        <taxon>Peronosporales</taxon>
        <taxon>Peronosporaceae</taxon>
        <taxon>Phytophthora</taxon>
    </lineage>
</organism>
<feature type="repeat" description="ANK" evidence="3">
    <location>
        <begin position="311"/>
        <end position="343"/>
    </location>
</feature>
<name>A0ABD3G4U7_9STRA</name>
<dbReference type="AlphaFoldDB" id="A0ABD3G4U7"/>
<keyword evidence="6" id="KW-1185">Reference proteome</keyword>
<feature type="region of interest" description="Disordered" evidence="4">
    <location>
        <begin position="1"/>
        <end position="51"/>
    </location>
</feature>
<evidence type="ECO:0008006" key="7">
    <source>
        <dbReference type="Google" id="ProtNLM"/>
    </source>
</evidence>
<feature type="compositionally biased region" description="Polar residues" evidence="4">
    <location>
        <begin position="1"/>
        <end position="11"/>
    </location>
</feature>
<evidence type="ECO:0000256" key="3">
    <source>
        <dbReference type="PROSITE-ProRule" id="PRU00023"/>
    </source>
</evidence>
<evidence type="ECO:0000256" key="4">
    <source>
        <dbReference type="SAM" id="MobiDB-lite"/>
    </source>
</evidence>
<evidence type="ECO:0000256" key="2">
    <source>
        <dbReference type="ARBA" id="ARBA00023043"/>
    </source>
</evidence>